<gene>
    <name evidence="1" type="ORF">AVEN_54679_1</name>
</gene>
<protein>
    <submittedName>
        <fullName evidence="1">Uncharacterized protein</fullName>
    </submittedName>
</protein>
<reference evidence="1 2" key="1">
    <citation type="journal article" date="2019" name="Sci. Rep.">
        <title>Orb-weaving spider Araneus ventricosus genome elucidates the spidroin gene catalogue.</title>
        <authorList>
            <person name="Kono N."/>
            <person name="Nakamura H."/>
            <person name="Ohtoshi R."/>
            <person name="Moran D.A.P."/>
            <person name="Shinohara A."/>
            <person name="Yoshida Y."/>
            <person name="Fujiwara M."/>
            <person name="Mori M."/>
            <person name="Tomita M."/>
            <person name="Arakawa K."/>
        </authorList>
    </citation>
    <scope>NUCLEOTIDE SEQUENCE [LARGE SCALE GENOMIC DNA]</scope>
</reference>
<comment type="caution">
    <text evidence="1">The sequence shown here is derived from an EMBL/GenBank/DDBJ whole genome shotgun (WGS) entry which is preliminary data.</text>
</comment>
<accession>A0A4Y2EBN6</accession>
<proteinExistence type="predicted"/>
<sequence length="136" mass="15686">MRSDDIVNVMYRENFPRFSQSTCAQRFFNAEKAMQGNKIHRQIAFAELRSAISSVGSRRKKLLDDHVNTHKDSSNRQLSVDLLCKKALEMAKTQFIFLSPLELSRMPTLDCINILKMAPPKRKGEDEENSPQKKRS</sequence>
<evidence type="ECO:0000313" key="1">
    <source>
        <dbReference type="EMBL" id="GBM26550.1"/>
    </source>
</evidence>
<organism evidence="1 2">
    <name type="scientific">Araneus ventricosus</name>
    <name type="common">Orbweaver spider</name>
    <name type="synonym">Epeira ventricosa</name>
    <dbReference type="NCBI Taxonomy" id="182803"/>
    <lineage>
        <taxon>Eukaryota</taxon>
        <taxon>Metazoa</taxon>
        <taxon>Ecdysozoa</taxon>
        <taxon>Arthropoda</taxon>
        <taxon>Chelicerata</taxon>
        <taxon>Arachnida</taxon>
        <taxon>Araneae</taxon>
        <taxon>Araneomorphae</taxon>
        <taxon>Entelegynae</taxon>
        <taxon>Araneoidea</taxon>
        <taxon>Araneidae</taxon>
        <taxon>Araneus</taxon>
    </lineage>
</organism>
<evidence type="ECO:0000313" key="2">
    <source>
        <dbReference type="Proteomes" id="UP000499080"/>
    </source>
</evidence>
<keyword evidence="2" id="KW-1185">Reference proteome</keyword>
<dbReference type="EMBL" id="BGPR01092260">
    <property type="protein sequence ID" value="GBM26550.1"/>
    <property type="molecule type" value="Genomic_DNA"/>
</dbReference>
<dbReference type="OrthoDB" id="10072614at2759"/>
<dbReference type="AlphaFoldDB" id="A0A4Y2EBN6"/>
<name>A0A4Y2EBN6_ARAVE</name>
<dbReference type="Proteomes" id="UP000499080">
    <property type="component" value="Unassembled WGS sequence"/>
</dbReference>